<dbReference type="AlphaFoldDB" id="A0A6G1LE91"/>
<protein>
    <submittedName>
        <fullName evidence="2">Uncharacterized protein</fullName>
    </submittedName>
</protein>
<dbReference type="Proteomes" id="UP000799436">
    <property type="component" value="Unassembled WGS sequence"/>
</dbReference>
<feature type="region of interest" description="Disordered" evidence="1">
    <location>
        <begin position="531"/>
        <end position="568"/>
    </location>
</feature>
<feature type="compositionally biased region" description="Low complexity" evidence="1">
    <location>
        <begin position="495"/>
        <end position="509"/>
    </location>
</feature>
<feature type="compositionally biased region" description="Polar residues" evidence="1">
    <location>
        <begin position="47"/>
        <end position="57"/>
    </location>
</feature>
<evidence type="ECO:0000313" key="3">
    <source>
        <dbReference type="Proteomes" id="UP000799436"/>
    </source>
</evidence>
<feature type="compositionally biased region" description="Basic and acidic residues" evidence="1">
    <location>
        <begin position="100"/>
        <end position="111"/>
    </location>
</feature>
<feature type="compositionally biased region" description="Basic and acidic residues" evidence="1">
    <location>
        <begin position="393"/>
        <end position="403"/>
    </location>
</feature>
<evidence type="ECO:0000313" key="2">
    <source>
        <dbReference type="EMBL" id="KAF2771166.1"/>
    </source>
</evidence>
<dbReference type="OrthoDB" id="10560672at2759"/>
<feature type="region of interest" description="Disordered" evidence="1">
    <location>
        <begin position="443"/>
        <end position="514"/>
    </location>
</feature>
<evidence type="ECO:0000256" key="1">
    <source>
        <dbReference type="SAM" id="MobiDB-lite"/>
    </source>
</evidence>
<reference evidence="2" key="1">
    <citation type="journal article" date="2020" name="Stud. Mycol.">
        <title>101 Dothideomycetes genomes: a test case for predicting lifestyles and emergence of pathogens.</title>
        <authorList>
            <person name="Haridas S."/>
            <person name="Albert R."/>
            <person name="Binder M."/>
            <person name="Bloem J."/>
            <person name="Labutti K."/>
            <person name="Salamov A."/>
            <person name="Andreopoulos B."/>
            <person name="Baker S."/>
            <person name="Barry K."/>
            <person name="Bills G."/>
            <person name="Bluhm B."/>
            <person name="Cannon C."/>
            <person name="Castanera R."/>
            <person name="Culley D."/>
            <person name="Daum C."/>
            <person name="Ezra D."/>
            <person name="Gonzalez J."/>
            <person name="Henrissat B."/>
            <person name="Kuo A."/>
            <person name="Liang C."/>
            <person name="Lipzen A."/>
            <person name="Lutzoni F."/>
            <person name="Magnuson J."/>
            <person name="Mondo S."/>
            <person name="Nolan M."/>
            <person name="Ohm R."/>
            <person name="Pangilinan J."/>
            <person name="Park H.-J."/>
            <person name="Ramirez L."/>
            <person name="Alfaro M."/>
            <person name="Sun H."/>
            <person name="Tritt A."/>
            <person name="Yoshinaga Y."/>
            <person name="Zwiers L.-H."/>
            <person name="Turgeon B."/>
            <person name="Goodwin S."/>
            <person name="Spatafora J."/>
            <person name="Crous P."/>
            <person name="Grigoriev I."/>
        </authorList>
    </citation>
    <scope>NUCLEOTIDE SEQUENCE</scope>
    <source>
        <strain evidence="2">CBS 116005</strain>
    </source>
</reference>
<feature type="compositionally biased region" description="Basic residues" evidence="1">
    <location>
        <begin position="212"/>
        <end position="221"/>
    </location>
</feature>
<feature type="region of interest" description="Disordered" evidence="1">
    <location>
        <begin position="282"/>
        <end position="319"/>
    </location>
</feature>
<feature type="compositionally biased region" description="Basic and acidic residues" evidence="1">
    <location>
        <begin position="453"/>
        <end position="467"/>
    </location>
</feature>
<feature type="compositionally biased region" description="Polar residues" evidence="1">
    <location>
        <begin position="443"/>
        <end position="452"/>
    </location>
</feature>
<sequence>MSPDANGSSNRLSKWLDAIKGFHEKKASESKNAQSGEGSVPCRRASHSSIAEPQLQRTAVLGQRSRPTLQRKATNLDAVKSGGGSVDMHPGYFRPSGELKQQDGTRSEQQRPRLKRKTTYLDAVQGAGGFSYGGGGTFDVHPGHLAPSGELYQRYSERDVALPQTSGSKASQPEQINPRSHPHGRQRQRRASVCGLTTTAAAPSETGTTRTEHKKSTRRKSISTSLPPGHYIHPVTKRLIPPHPNSNFVKLDRHRWPRERYVDHINYTKMYPETVWCGGKDSVAPKTQQNVPTATPDSSPKKPGFLKRRRESVSAISPKTVAAAAMEKIIGGSIRGRSRSVSGAPVPHPVYPSQRYYPTGQESEIYKKQLRRQSALDPAEPAVPRPLRMPPSHAHEPNRDRASSRSRSRVQSSSVSRPEGVALSRYSTSTASVYSGQPFSRQVAHTGTSASPSRHDMCVSSESRGDVDYSNPRTGSGVSLPRAHTRRSHPHHIPGTSGSSTTTSTGSTSQGWGAAYSNGSMLPAATKYSMHEPLPGHRRAESRSRSVSRGRSHSVSGTSGRRDHTSEAFREAERLVRVHEGSW</sequence>
<feature type="compositionally biased region" description="Polar residues" evidence="1">
    <location>
        <begin position="285"/>
        <end position="298"/>
    </location>
</feature>
<feature type="compositionally biased region" description="Basic and acidic residues" evidence="1">
    <location>
        <begin position="534"/>
        <end position="544"/>
    </location>
</feature>
<accession>A0A6G1LE91</accession>
<keyword evidence="3" id="KW-1185">Reference proteome</keyword>
<gene>
    <name evidence="2" type="ORF">EJ03DRAFT_46906</name>
</gene>
<organism evidence="2 3">
    <name type="scientific">Teratosphaeria nubilosa</name>
    <dbReference type="NCBI Taxonomy" id="161662"/>
    <lineage>
        <taxon>Eukaryota</taxon>
        <taxon>Fungi</taxon>
        <taxon>Dikarya</taxon>
        <taxon>Ascomycota</taxon>
        <taxon>Pezizomycotina</taxon>
        <taxon>Dothideomycetes</taxon>
        <taxon>Dothideomycetidae</taxon>
        <taxon>Mycosphaerellales</taxon>
        <taxon>Teratosphaeriaceae</taxon>
        <taxon>Teratosphaeria</taxon>
    </lineage>
</organism>
<feature type="compositionally biased region" description="Polar residues" evidence="1">
    <location>
        <begin position="195"/>
        <end position="209"/>
    </location>
</feature>
<feature type="compositionally biased region" description="Basic residues" evidence="1">
    <location>
        <begin position="180"/>
        <end position="190"/>
    </location>
</feature>
<feature type="region of interest" description="Disordered" evidence="1">
    <location>
        <begin position="336"/>
        <end position="423"/>
    </location>
</feature>
<feature type="compositionally biased region" description="Polar residues" evidence="1">
    <location>
        <begin position="163"/>
        <end position="178"/>
    </location>
</feature>
<name>A0A6G1LE91_9PEZI</name>
<proteinExistence type="predicted"/>
<feature type="region of interest" description="Disordered" evidence="1">
    <location>
        <begin position="161"/>
        <end position="246"/>
    </location>
</feature>
<dbReference type="EMBL" id="ML995821">
    <property type="protein sequence ID" value="KAF2771166.1"/>
    <property type="molecule type" value="Genomic_DNA"/>
</dbReference>
<feature type="region of interest" description="Disordered" evidence="1">
    <location>
        <begin position="23"/>
        <end position="115"/>
    </location>
</feature>
<feature type="compositionally biased region" description="Basic residues" evidence="1">
    <location>
        <begin position="483"/>
        <end position="492"/>
    </location>
</feature>